<dbReference type="InterPro" id="IPR011606">
    <property type="entry name" value="Brnchd-chn_aa_trnsp_permease"/>
</dbReference>
<keyword evidence="4" id="KW-1003">Cell membrane</keyword>
<protein>
    <submittedName>
        <fullName evidence="9">AzlC family ABC transporter permease</fullName>
    </submittedName>
</protein>
<organism evidence="9 10">
    <name type="scientific">Gordonia prachuapensis</name>
    <dbReference type="NCBI Taxonomy" id="3115651"/>
    <lineage>
        <taxon>Bacteria</taxon>
        <taxon>Bacillati</taxon>
        <taxon>Actinomycetota</taxon>
        <taxon>Actinomycetes</taxon>
        <taxon>Mycobacteriales</taxon>
        <taxon>Gordoniaceae</taxon>
        <taxon>Gordonia</taxon>
    </lineage>
</organism>
<comment type="subcellular location">
    <subcellularLocation>
        <location evidence="1">Cell membrane</location>
        <topology evidence="1">Multi-pass membrane protein</topology>
    </subcellularLocation>
</comment>
<evidence type="ECO:0000256" key="4">
    <source>
        <dbReference type="ARBA" id="ARBA00022475"/>
    </source>
</evidence>
<dbReference type="Pfam" id="PF03591">
    <property type="entry name" value="AzlC"/>
    <property type="match status" value="1"/>
</dbReference>
<comment type="caution">
    <text evidence="9">The sequence shown here is derived from an EMBL/GenBank/DDBJ whole genome shotgun (WGS) entry which is preliminary data.</text>
</comment>
<evidence type="ECO:0000256" key="5">
    <source>
        <dbReference type="ARBA" id="ARBA00022692"/>
    </source>
</evidence>
<reference evidence="9 10" key="1">
    <citation type="submission" date="2024-01" db="EMBL/GenBank/DDBJ databases">
        <title>Draft genome sequence of Gordonia sp. PKS22-38.</title>
        <authorList>
            <person name="Suphannarot A."/>
            <person name="Mingma R."/>
        </authorList>
    </citation>
    <scope>NUCLEOTIDE SEQUENCE [LARGE SCALE GENOMIC DNA]</scope>
    <source>
        <strain evidence="9 10">PKS22-38</strain>
    </source>
</reference>
<comment type="similarity">
    <text evidence="2">Belongs to the AzlC family.</text>
</comment>
<evidence type="ECO:0000256" key="1">
    <source>
        <dbReference type="ARBA" id="ARBA00004651"/>
    </source>
</evidence>
<evidence type="ECO:0000256" key="6">
    <source>
        <dbReference type="ARBA" id="ARBA00022989"/>
    </source>
</evidence>
<sequence>MRSFWRTLDTATVRVVLVMSASVLVIGASYGVTAHAAGLTWWQIVIIATVVLAGSSEFVFVGILAGGGAPLLAALAGLLVNTRNFGYGLSVGRHLPRGLPMALGAHLINDETAVIVAGEPESRRARIAFFLCGAGILISWPLGSAIGAAIGELVADPEALGLDAAFPALLAALAVPALRDRGTLCAAAIGAVVAVAATPFLPAGLPILLALSGLAVVELMRRRARPQLRPANSDDDTCRLEHAR</sequence>
<dbReference type="PANTHER" id="PTHR34979">
    <property type="entry name" value="INNER MEMBRANE PROTEIN YGAZ"/>
    <property type="match status" value="1"/>
</dbReference>
<keyword evidence="7 8" id="KW-0472">Membrane</keyword>
<feature type="transmembrane region" description="Helical" evidence="8">
    <location>
        <begin position="58"/>
        <end position="80"/>
    </location>
</feature>
<keyword evidence="10" id="KW-1185">Reference proteome</keyword>
<gene>
    <name evidence="9" type="ORF">V1Y59_14570</name>
</gene>
<evidence type="ECO:0000313" key="9">
    <source>
        <dbReference type="EMBL" id="MEE4024306.1"/>
    </source>
</evidence>
<feature type="transmembrane region" description="Helical" evidence="8">
    <location>
        <begin position="160"/>
        <end position="178"/>
    </location>
</feature>
<dbReference type="RefSeq" id="WP_330505683.1">
    <property type="nucleotide sequence ID" value="NZ_JAZDUE010000011.1"/>
</dbReference>
<feature type="transmembrane region" description="Helical" evidence="8">
    <location>
        <begin position="127"/>
        <end position="148"/>
    </location>
</feature>
<dbReference type="EMBL" id="JAZDUE010000011">
    <property type="protein sequence ID" value="MEE4024306.1"/>
    <property type="molecule type" value="Genomic_DNA"/>
</dbReference>
<evidence type="ECO:0000256" key="7">
    <source>
        <dbReference type="ARBA" id="ARBA00023136"/>
    </source>
</evidence>
<keyword evidence="6 8" id="KW-1133">Transmembrane helix</keyword>
<evidence type="ECO:0000313" key="10">
    <source>
        <dbReference type="Proteomes" id="UP001335729"/>
    </source>
</evidence>
<evidence type="ECO:0000256" key="3">
    <source>
        <dbReference type="ARBA" id="ARBA00022448"/>
    </source>
</evidence>
<dbReference type="PANTHER" id="PTHR34979:SF1">
    <property type="entry name" value="INNER MEMBRANE PROTEIN YGAZ"/>
    <property type="match status" value="1"/>
</dbReference>
<evidence type="ECO:0000256" key="2">
    <source>
        <dbReference type="ARBA" id="ARBA00010735"/>
    </source>
</evidence>
<feature type="transmembrane region" description="Helical" evidence="8">
    <location>
        <begin position="184"/>
        <end position="217"/>
    </location>
</feature>
<dbReference type="Proteomes" id="UP001335729">
    <property type="component" value="Unassembled WGS sequence"/>
</dbReference>
<name>A0ABU7MVD4_9ACTN</name>
<keyword evidence="5 8" id="KW-0812">Transmembrane</keyword>
<proteinExistence type="inferred from homology"/>
<keyword evidence="3" id="KW-0813">Transport</keyword>
<evidence type="ECO:0000256" key="8">
    <source>
        <dbReference type="SAM" id="Phobius"/>
    </source>
</evidence>
<accession>A0ABU7MVD4</accession>